<feature type="domain" description="CCHC-type" evidence="5">
    <location>
        <begin position="185"/>
        <end position="199"/>
    </location>
</feature>
<dbReference type="GO" id="GO:0008270">
    <property type="term" value="F:zinc ion binding"/>
    <property type="evidence" value="ECO:0007669"/>
    <property type="project" value="UniProtKB-KW"/>
</dbReference>
<sequence>MELPAVHAAFQDVQSQTTVFGLLKQLQSMPLMDVSSTFGTSDMNSVGALLAGFFDFYAYRFNFELDVVSIRVGSTLLKTTKWSHAVSWRLSIEDPFELTHDVGRAVFHRKGQDLIRSEFKRASDFVSADRRLEDICASDATTWNFIATCYVCYSRDHPTRECDQCIRQNLACGGVCNTISRFSDCWYCGQQGHYKAECPMLFFRDIPRPVDVARTILENTSAVPIVPVTLPIAIPVSPAPTVVLSRICKEHPWERGLSMSNSPMLRLSMKKKRARHSSTSSALSSSQTSSWIWSLNGLSHAEKRQQQQRYQQQKYEQQCREFALLHRSRRCGDRNIRCGKSQVGKVLCSS</sequence>
<evidence type="ECO:0000256" key="4">
    <source>
        <dbReference type="PROSITE-ProRule" id="PRU00047"/>
    </source>
</evidence>
<keyword evidence="4" id="KW-0863">Zinc-finger</keyword>
<evidence type="ECO:0000256" key="3">
    <source>
        <dbReference type="ARBA" id="ARBA00022842"/>
    </source>
</evidence>
<dbReference type="EMBL" id="JH598034">
    <property type="status" value="NOT_ANNOTATED_CDS"/>
    <property type="molecule type" value="Genomic_DNA"/>
</dbReference>
<keyword evidence="1" id="KW-0808">Transferase</keyword>
<keyword evidence="7" id="KW-1185">Reference proteome</keyword>
<dbReference type="GO" id="GO:0016779">
    <property type="term" value="F:nucleotidyltransferase activity"/>
    <property type="evidence" value="ECO:0007669"/>
    <property type="project" value="TreeGrafter"/>
</dbReference>
<dbReference type="STRING" id="559515.M4BXS5"/>
<dbReference type="SUPFAM" id="SSF57756">
    <property type="entry name" value="Retrovirus zinc finger-like domains"/>
    <property type="match status" value="1"/>
</dbReference>
<dbReference type="SUPFAM" id="SSF81631">
    <property type="entry name" value="PAP/OAS1 substrate-binding domain"/>
    <property type="match status" value="1"/>
</dbReference>
<dbReference type="AlphaFoldDB" id="M4BXS5"/>
<dbReference type="EnsemblProtists" id="HpaT811356">
    <property type="protein sequence ID" value="HpaP811356"/>
    <property type="gene ID" value="HpaG811356"/>
</dbReference>
<keyword evidence="3" id="KW-0460">Magnesium</keyword>
<dbReference type="InterPro" id="IPR036875">
    <property type="entry name" value="Znf_CCHC_sf"/>
</dbReference>
<dbReference type="Gene3D" id="1.10.1410.10">
    <property type="match status" value="1"/>
</dbReference>
<evidence type="ECO:0000313" key="6">
    <source>
        <dbReference type="EnsemblProtists" id="HpaP811356"/>
    </source>
</evidence>
<protein>
    <recommendedName>
        <fullName evidence="5">CCHC-type domain-containing protein</fullName>
    </recommendedName>
</protein>
<dbReference type="PROSITE" id="PS50158">
    <property type="entry name" value="ZF_CCHC"/>
    <property type="match status" value="1"/>
</dbReference>
<dbReference type="InterPro" id="IPR001878">
    <property type="entry name" value="Znf_CCHC"/>
</dbReference>
<evidence type="ECO:0000256" key="2">
    <source>
        <dbReference type="ARBA" id="ARBA00022723"/>
    </source>
</evidence>
<accession>M4BXS5</accession>
<dbReference type="Pfam" id="PF00098">
    <property type="entry name" value="zf-CCHC"/>
    <property type="match status" value="1"/>
</dbReference>
<dbReference type="SMART" id="SM00343">
    <property type="entry name" value="ZnF_C2HC"/>
    <property type="match status" value="2"/>
</dbReference>
<dbReference type="Pfam" id="PF03828">
    <property type="entry name" value="PAP_assoc"/>
    <property type="match status" value="1"/>
</dbReference>
<proteinExistence type="predicted"/>
<keyword evidence="2" id="KW-0479">Metal-binding</keyword>
<dbReference type="eggNOG" id="KOG2277">
    <property type="taxonomic scope" value="Eukaryota"/>
</dbReference>
<dbReference type="GO" id="GO:0031123">
    <property type="term" value="P:RNA 3'-end processing"/>
    <property type="evidence" value="ECO:0007669"/>
    <property type="project" value="TreeGrafter"/>
</dbReference>
<dbReference type="PANTHER" id="PTHR12271:SF40">
    <property type="entry name" value="POLY(A) RNA POLYMERASE GLD2"/>
    <property type="match status" value="1"/>
</dbReference>
<evidence type="ECO:0000256" key="1">
    <source>
        <dbReference type="ARBA" id="ARBA00022679"/>
    </source>
</evidence>
<dbReference type="InParanoid" id="M4BXS5"/>
<name>M4BXS5_HYAAE</name>
<dbReference type="HOGENOM" id="CLU_793330_0_0_1"/>
<dbReference type="GO" id="GO:0003676">
    <property type="term" value="F:nucleic acid binding"/>
    <property type="evidence" value="ECO:0007669"/>
    <property type="project" value="InterPro"/>
</dbReference>
<evidence type="ECO:0000259" key="5">
    <source>
        <dbReference type="PROSITE" id="PS50158"/>
    </source>
</evidence>
<dbReference type="InterPro" id="IPR002058">
    <property type="entry name" value="PAP_assoc"/>
</dbReference>
<dbReference type="PANTHER" id="PTHR12271">
    <property type="entry name" value="POLY A POLYMERASE CID PAP -RELATED"/>
    <property type="match status" value="1"/>
</dbReference>
<dbReference type="Gene3D" id="4.10.60.10">
    <property type="entry name" value="Zinc finger, CCHC-type"/>
    <property type="match status" value="1"/>
</dbReference>
<organism evidence="6 7">
    <name type="scientific">Hyaloperonospora arabidopsidis (strain Emoy2)</name>
    <name type="common">Downy mildew agent</name>
    <name type="synonym">Peronospora arabidopsidis</name>
    <dbReference type="NCBI Taxonomy" id="559515"/>
    <lineage>
        <taxon>Eukaryota</taxon>
        <taxon>Sar</taxon>
        <taxon>Stramenopiles</taxon>
        <taxon>Oomycota</taxon>
        <taxon>Peronosporomycetes</taxon>
        <taxon>Peronosporales</taxon>
        <taxon>Peronosporaceae</taxon>
        <taxon>Hyaloperonospora</taxon>
    </lineage>
</organism>
<evidence type="ECO:0000313" key="7">
    <source>
        <dbReference type="Proteomes" id="UP000011713"/>
    </source>
</evidence>
<reference evidence="6" key="2">
    <citation type="submission" date="2015-06" db="UniProtKB">
        <authorList>
            <consortium name="EnsemblProtists"/>
        </authorList>
    </citation>
    <scope>IDENTIFICATION</scope>
    <source>
        <strain evidence="6">Emoy2</strain>
    </source>
</reference>
<keyword evidence="4" id="KW-0862">Zinc</keyword>
<dbReference type="VEuPathDB" id="FungiDB:HpaG811356"/>
<reference evidence="7" key="1">
    <citation type="journal article" date="2010" name="Science">
        <title>Signatures of adaptation to obligate biotrophy in the Hyaloperonospora arabidopsidis genome.</title>
        <authorList>
            <person name="Baxter L."/>
            <person name="Tripathy S."/>
            <person name="Ishaque N."/>
            <person name="Boot N."/>
            <person name="Cabral A."/>
            <person name="Kemen E."/>
            <person name="Thines M."/>
            <person name="Ah-Fong A."/>
            <person name="Anderson R."/>
            <person name="Badejoko W."/>
            <person name="Bittner-Eddy P."/>
            <person name="Boore J.L."/>
            <person name="Chibucos M.C."/>
            <person name="Coates M."/>
            <person name="Dehal P."/>
            <person name="Delehaunty K."/>
            <person name="Dong S."/>
            <person name="Downton P."/>
            <person name="Dumas B."/>
            <person name="Fabro G."/>
            <person name="Fronick C."/>
            <person name="Fuerstenberg S.I."/>
            <person name="Fulton L."/>
            <person name="Gaulin E."/>
            <person name="Govers F."/>
            <person name="Hughes L."/>
            <person name="Humphray S."/>
            <person name="Jiang R.H."/>
            <person name="Judelson H."/>
            <person name="Kamoun S."/>
            <person name="Kyung K."/>
            <person name="Meijer H."/>
            <person name="Minx P."/>
            <person name="Morris P."/>
            <person name="Nelson J."/>
            <person name="Phuntumart V."/>
            <person name="Qutob D."/>
            <person name="Rehmany A."/>
            <person name="Rougon-Cardoso A."/>
            <person name="Ryden P."/>
            <person name="Torto-Alalibo T."/>
            <person name="Studholme D."/>
            <person name="Wang Y."/>
            <person name="Win J."/>
            <person name="Wood J."/>
            <person name="Clifton S.W."/>
            <person name="Rogers J."/>
            <person name="Van den Ackerveken G."/>
            <person name="Jones J.D."/>
            <person name="McDowell J.M."/>
            <person name="Beynon J."/>
            <person name="Tyler B.M."/>
        </authorList>
    </citation>
    <scope>NUCLEOTIDE SEQUENCE [LARGE SCALE GENOMIC DNA]</scope>
    <source>
        <strain evidence="7">Emoy2</strain>
    </source>
</reference>
<dbReference type="Proteomes" id="UP000011713">
    <property type="component" value="Unassembled WGS sequence"/>
</dbReference>